<dbReference type="AlphaFoldDB" id="A0AA85JQB2"/>
<name>A0AA85JQB2_TRIRE</name>
<keyword evidence="1" id="KW-1185">Reference proteome</keyword>
<dbReference type="WBParaSite" id="TREG1_50220.1">
    <property type="protein sequence ID" value="TREG1_50220.1"/>
    <property type="gene ID" value="TREG1_50220"/>
</dbReference>
<sequence>MLRLNSKYVTLLPYMIPPCRFVSKRKKFSVSDDDFEDYTKAAELLENSLVGENFKPPVSALQEAELCERRKHKFSVLLKKYSENPLESSVLTWKAKRQIAFLLDNDKPLDFDDIANNFPITCHGVRKVFNHKSPSMFYKPTSMERLLMHDTRVTKRWGHILSFLKEVSLRSLEDPETLQSTVLDLLPNNLLWLFTDSKANLLIYANGNHNLPHPKDWEVVVKDHHSPGRFEKLKNVTSRNSPPSPYQFSPQLYSYLLNCAHLVNPDTTNKKSISLPNRVKLHDYFHNKN</sequence>
<reference evidence="1" key="1">
    <citation type="submission" date="2022-06" db="EMBL/GenBank/DDBJ databases">
        <authorList>
            <person name="Berger JAMES D."/>
            <person name="Berger JAMES D."/>
        </authorList>
    </citation>
    <scope>NUCLEOTIDE SEQUENCE [LARGE SCALE GENOMIC DNA]</scope>
</reference>
<accession>A0AA85JQB2</accession>
<evidence type="ECO:0000313" key="1">
    <source>
        <dbReference type="Proteomes" id="UP000050795"/>
    </source>
</evidence>
<reference evidence="2" key="2">
    <citation type="submission" date="2023-11" db="UniProtKB">
        <authorList>
            <consortium name="WormBaseParasite"/>
        </authorList>
    </citation>
    <scope>IDENTIFICATION</scope>
</reference>
<evidence type="ECO:0008006" key="3">
    <source>
        <dbReference type="Google" id="ProtNLM"/>
    </source>
</evidence>
<organism evidence="1 2">
    <name type="scientific">Trichobilharzia regenti</name>
    <name type="common">Nasal bird schistosome</name>
    <dbReference type="NCBI Taxonomy" id="157069"/>
    <lineage>
        <taxon>Eukaryota</taxon>
        <taxon>Metazoa</taxon>
        <taxon>Spiralia</taxon>
        <taxon>Lophotrochozoa</taxon>
        <taxon>Platyhelminthes</taxon>
        <taxon>Trematoda</taxon>
        <taxon>Digenea</taxon>
        <taxon>Strigeidida</taxon>
        <taxon>Schistosomatoidea</taxon>
        <taxon>Schistosomatidae</taxon>
        <taxon>Trichobilharzia</taxon>
    </lineage>
</organism>
<proteinExistence type="predicted"/>
<protein>
    <recommendedName>
        <fullName evidence="3">Neugrin</fullName>
    </recommendedName>
</protein>
<dbReference type="Proteomes" id="UP000050795">
    <property type="component" value="Unassembled WGS sequence"/>
</dbReference>
<evidence type="ECO:0000313" key="2">
    <source>
        <dbReference type="WBParaSite" id="TREG1_50220.1"/>
    </source>
</evidence>